<protein>
    <submittedName>
        <fullName evidence="1">Uncharacterized protein</fullName>
    </submittedName>
</protein>
<organism evidence="1 2">
    <name type="scientific">Rhododendron griersonianum</name>
    <dbReference type="NCBI Taxonomy" id="479676"/>
    <lineage>
        <taxon>Eukaryota</taxon>
        <taxon>Viridiplantae</taxon>
        <taxon>Streptophyta</taxon>
        <taxon>Embryophyta</taxon>
        <taxon>Tracheophyta</taxon>
        <taxon>Spermatophyta</taxon>
        <taxon>Magnoliopsida</taxon>
        <taxon>eudicotyledons</taxon>
        <taxon>Gunneridae</taxon>
        <taxon>Pentapetalae</taxon>
        <taxon>asterids</taxon>
        <taxon>Ericales</taxon>
        <taxon>Ericaceae</taxon>
        <taxon>Ericoideae</taxon>
        <taxon>Rhodoreae</taxon>
        <taxon>Rhododendron</taxon>
    </lineage>
</organism>
<reference evidence="1" key="1">
    <citation type="submission" date="2020-08" db="EMBL/GenBank/DDBJ databases">
        <title>Plant Genome Project.</title>
        <authorList>
            <person name="Zhang R.-G."/>
        </authorList>
    </citation>
    <scope>NUCLEOTIDE SEQUENCE</scope>
    <source>
        <strain evidence="1">WSP0</strain>
        <tissue evidence="1">Leaf</tissue>
    </source>
</reference>
<comment type="caution">
    <text evidence="1">The sequence shown here is derived from an EMBL/GenBank/DDBJ whole genome shotgun (WGS) entry which is preliminary data.</text>
</comment>
<keyword evidence="2" id="KW-1185">Reference proteome</keyword>
<evidence type="ECO:0000313" key="1">
    <source>
        <dbReference type="EMBL" id="KAG5535890.1"/>
    </source>
</evidence>
<dbReference type="EMBL" id="JACTNZ010000008">
    <property type="protein sequence ID" value="KAG5535890.1"/>
    <property type="molecule type" value="Genomic_DNA"/>
</dbReference>
<dbReference type="Proteomes" id="UP000823749">
    <property type="component" value="Chromosome 8"/>
</dbReference>
<gene>
    <name evidence="1" type="ORF">RHGRI_023611</name>
</gene>
<sequence>MLWKQLPMTLEETRGKNLEAEDLIEISIAGSHVHIFLCLSTCVRVFVVKNGSRHAVYSIQQTSNSLFPWELHEIVHAKAEVIGEFAKIDMLLKAKRGEKE</sequence>
<name>A0AAV6J9M8_9ERIC</name>
<evidence type="ECO:0000313" key="2">
    <source>
        <dbReference type="Proteomes" id="UP000823749"/>
    </source>
</evidence>
<proteinExistence type="predicted"/>
<accession>A0AAV6J9M8</accession>
<dbReference type="AlphaFoldDB" id="A0AAV6J9M8"/>